<dbReference type="Pfam" id="PF00874">
    <property type="entry name" value="PRD"/>
    <property type="match status" value="1"/>
</dbReference>
<dbReference type="GO" id="GO:0008982">
    <property type="term" value="F:protein-N(PI)-phosphohistidine-sugar phosphotransferase activity"/>
    <property type="evidence" value="ECO:0007669"/>
    <property type="project" value="InterPro"/>
</dbReference>
<feature type="domain" description="PRD" evidence="6">
    <location>
        <begin position="309"/>
        <end position="416"/>
    </location>
</feature>
<dbReference type="InterPro" id="IPR011608">
    <property type="entry name" value="PRD"/>
</dbReference>
<dbReference type="InterPro" id="IPR050661">
    <property type="entry name" value="BglG_antiterminators"/>
</dbReference>
<feature type="domain" description="PTS EIIB type-2" evidence="5">
    <location>
        <begin position="421"/>
        <end position="511"/>
    </location>
</feature>
<dbReference type="Gene3D" id="1.10.10.10">
    <property type="entry name" value="Winged helix-like DNA-binding domain superfamily/Winged helix DNA-binding domain"/>
    <property type="match status" value="1"/>
</dbReference>
<name>A0A328KM55_9LACT</name>
<dbReference type="PROSITE" id="PS51099">
    <property type="entry name" value="PTS_EIIB_TYPE_2"/>
    <property type="match status" value="1"/>
</dbReference>
<keyword evidence="1" id="KW-0808">Transferase</keyword>
<dbReference type="Gene3D" id="1.10.1790.10">
    <property type="entry name" value="PRD domain"/>
    <property type="match status" value="1"/>
</dbReference>
<dbReference type="GO" id="GO:0006355">
    <property type="term" value="P:regulation of DNA-templated transcription"/>
    <property type="evidence" value="ECO:0007669"/>
    <property type="project" value="InterPro"/>
</dbReference>
<evidence type="ECO:0000256" key="3">
    <source>
        <dbReference type="ARBA" id="ARBA00023015"/>
    </source>
</evidence>
<evidence type="ECO:0000256" key="2">
    <source>
        <dbReference type="ARBA" id="ARBA00022737"/>
    </source>
</evidence>
<proteinExistence type="predicted"/>
<dbReference type="SUPFAM" id="SSF52794">
    <property type="entry name" value="PTS system IIB component-like"/>
    <property type="match status" value="1"/>
</dbReference>
<dbReference type="InterPro" id="IPR013011">
    <property type="entry name" value="PTS_EIIB_2"/>
</dbReference>
<dbReference type="InterPro" id="IPR036634">
    <property type="entry name" value="PRD_sf"/>
</dbReference>
<dbReference type="InterPro" id="IPR036390">
    <property type="entry name" value="WH_DNA-bd_sf"/>
</dbReference>
<evidence type="ECO:0000259" key="5">
    <source>
        <dbReference type="PROSITE" id="PS51099"/>
    </source>
</evidence>
<reference evidence="7 8" key="1">
    <citation type="submission" date="2017-03" db="EMBL/GenBank/DDBJ databases">
        <title>wgs assembly of Dolosigranulum pigrum KPL CDC strains.</title>
        <authorList>
            <person name="Brugger S.D."/>
            <person name="Pettigrew M."/>
            <person name="Kong Y."/>
            <person name="Lemon K.P."/>
        </authorList>
    </citation>
    <scope>NUCLEOTIDE SEQUENCE [LARGE SCALE GENOMIC DNA]</scope>
    <source>
        <strain evidence="7 8">KPL1931_CDC4294-98</strain>
    </source>
</reference>
<dbReference type="Gene3D" id="3.40.50.2300">
    <property type="match status" value="1"/>
</dbReference>
<dbReference type="EMBL" id="NAQV01000015">
    <property type="protein sequence ID" value="RAN63525.1"/>
    <property type="molecule type" value="Genomic_DNA"/>
</dbReference>
<dbReference type="PANTHER" id="PTHR30185">
    <property type="entry name" value="CRYPTIC BETA-GLUCOSIDE BGL OPERON ANTITERMINATOR"/>
    <property type="match status" value="1"/>
</dbReference>
<keyword evidence="3" id="KW-0805">Transcription regulation</keyword>
<dbReference type="Proteomes" id="UP000249099">
    <property type="component" value="Unassembled WGS sequence"/>
</dbReference>
<evidence type="ECO:0000259" key="6">
    <source>
        <dbReference type="PROSITE" id="PS51372"/>
    </source>
</evidence>
<evidence type="ECO:0000313" key="7">
    <source>
        <dbReference type="EMBL" id="RAN63525.1"/>
    </source>
</evidence>
<keyword evidence="4" id="KW-0804">Transcription</keyword>
<evidence type="ECO:0000313" key="8">
    <source>
        <dbReference type="Proteomes" id="UP000249099"/>
    </source>
</evidence>
<evidence type="ECO:0000256" key="4">
    <source>
        <dbReference type="ARBA" id="ARBA00023163"/>
    </source>
</evidence>
<dbReference type="RefSeq" id="WP_112790107.1">
    <property type="nucleotide sequence ID" value="NZ_NAQV01000015.1"/>
</dbReference>
<dbReference type="PROSITE" id="PS51372">
    <property type="entry name" value="PRD_2"/>
    <property type="match status" value="2"/>
</dbReference>
<dbReference type="PANTHER" id="PTHR30185:SF18">
    <property type="entry name" value="TRANSCRIPTIONAL REGULATOR MTLR"/>
    <property type="match status" value="1"/>
</dbReference>
<dbReference type="InterPro" id="IPR036095">
    <property type="entry name" value="PTS_EIIB-like_sf"/>
</dbReference>
<comment type="caution">
    <text evidence="7">The sequence shown here is derived from an EMBL/GenBank/DDBJ whole genome shotgun (WGS) entry which is preliminary data.</text>
</comment>
<sequence length="555" mass="64316">MLLDQTSCELLRYLINLMNPKTIMAISRDRNQSRRAIYYQLDKINDAIGEHCEPIISQSRVGIILSEQQKQACKKILEEIDAYSYIMSSKERKQLILFYICIAKERVTLDKLMDLTEVSRNTVINDLNDIREDLIPGQYQVKLQVNKSKGYYLQCKPLSKIQYTQSLLYHIFRDGSPSYIKIAEEKITKRMKNELLLSIDVRTFLSEQIPVVQGELGKIINNQEIAFMLQILPYLLLSCRSTPIQELPENYLAKEFHLIHRRIEFQVAQDLASRLRQKFSINLSGIEISLLGLLLLSYRKDKDTHVDSQDFTEIKNILEQFIWQIEAAIQIEIEQKEDLIRNLVTHCKALLFRKTYGIFSRNPLTTQIKDKYYELFNIVQSVSMLLEEEWLITLTDDEIAYLTIHIGGSLKKPQLTKEGVQKICIVCDEGIGISKLLLKQCQSYIQHDYIKAVLNTEQFKSVEDLLDIDLIVSTNKELSSQYPILKVNPILTSEDILGLTYYIKYRKFKGSTISFNEALEITIKKYLSDSGSAKALTREITHLINNELLSQVTIK</sequence>
<dbReference type="Pfam" id="PF08279">
    <property type="entry name" value="HTH_11"/>
    <property type="match status" value="1"/>
</dbReference>
<dbReference type="GO" id="GO:0009401">
    <property type="term" value="P:phosphoenolpyruvate-dependent sugar phosphotransferase system"/>
    <property type="evidence" value="ECO:0007669"/>
    <property type="project" value="InterPro"/>
</dbReference>
<dbReference type="SUPFAM" id="SSF63520">
    <property type="entry name" value="PTS-regulatory domain, PRD"/>
    <property type="match status" value="1"/>
</dbReference>
<dbReference type="InterPro" id="IPR013196">
    <property type="entry name" value="HTH_11"/>
</dbReference>
<gene>
    <name evidence="7" type="ORF">B8A44_05220</name>
</gene>
<accession>A0A328KM55</accession>
<feature type="domain" description="PRD" evidence="6">
    <location>
        <begin position="196"/>
        <end position="305"/>
    </location>
</feature>
<dbReference type="SUPFAM" id="SSF46785">
    <property type="entry name" value="Winged helix' DNA-binding domain"/>
    <property type="match status" value="1"/>
</dbReference>
<protein>
    <submittedName>
        <fullName evidence="7">Ascorbate 6-phosphate lactonase</fullName>
    </submittedName>
</protein>
<keyword evidence="2" id="KW-0677">Repeat</keyword>
<dbReference type="CDD" id="cd05568">
    <property type="entry name" value="PTS_IIB_bgl_like"/>
    <property type="match status" value="1"/>
</dbReference>
<dbReference type="AlphaFoldDB" id="A0A328KM55"/>
<dbReference type="InterPro" id="IPR036388">
    <property type="entry name" value="WH-like_DNA-bd_sf"/>
</dbReference>
<evidence type="ECO:0000256" key="1">
    <source>
        <dbReference type="ARBA" id="ARBA00022679"/>
    </source>
</evidence>
<organism evidence="7 8">
    <name type="scientific">Dolosigranulum pigrum</name>
    <dbReference type="NCBI Taxonomy" id="29394"/>
    <lineage>
        <taxon>Bacteria</taxon>
        <taxon>Bacillati</taxon>
        <taxon>Bacillota</taxon>
        <taxon>Bacilli</taxon>
        <taxon>Lactobacillales</taxon>
        <taxon>Carnobacteriaceae</taxon>
        <taxon>Dolosigranulum</taxon>
    </lineage>
</organism>